<feature type="binding site" evidence="9">
    <location>
        <position position="67"/>
    </location>
    <ligand>
        <name>4-amino-2-methyl-5-(diphosphooxymethyl)pyrimidine</name>
        <dbReference type="ChEBI" id="CHEBI:57841"/>
    </ligand>
</feature>
<feature type="binding site" evidence="9">
    <location>
        <position position="135"/>
    </location>
    <ligand>
        <name>4-amino-2-methyl-5-(diphosphooxymethyl)pyrimidine</name>
        <dbReference type="ChEBI" id="CHEBI:57841"/>
    </ligand>
</feature>
<dbReference type="Gene3D" id="3.20.20.70">
    <property type="entry name" value="Aldolase class I"/>
    <property type="match status" value="1"/>
</dbReference>
<accession>A0A5D8QAH3</accession>
<evidence type="ECO:0000256" key="3">
    <source>
        <dbReference type="ARBA" id="ARBA00022723"/>
    </source>
</evidence>
<dbReference type="UniPathway" id="UPA00060">
    <property type="reaction ID" value="UER00141"/>
</dbReference>
<evidence type="ECO:0000256" key="7">
    <source>
        <dbReference type="ARBA" id="ARBA00047851"/>
    </source>
</evidence>
<dbReference type="EC" id="2.5.1.3" evidence="9"/>
<feature type="binding site" evidence="9">
    <location>
        <begin position="183"/>
        <end position="184"/>
    </location>
    <ligand>
        <name>2-[(2R,5Z)-2-carboxy-4-methylthiazol-5(2H)-ylidene]ethyl phosphate</name>
        <dbReference type="ChEBI" id="CHEBI:62899"/>
    </ligand>
</feature>
<keyword evidence="4 9" id="KW-0460">Magnesium</keyword>
<dbReference type="PANTHER" id="PTHR20857">
    <property type="entry name" value="THIAMINE-PHOSPHATE PYROPHOSPHORYLASE"/>
    <property type="match status" value="1"/>
</dbReference>
<dbReference type="GO" id="GO:0009229">
    <property type="term" value="P:thiamine diphosphate biosynthetic process"/>
    <property type="evidence" value="ECO:0007669"/>
    <property type="project" value="UniProtKB-UniRule"/>
</dbReference>
<dbReference type="Pfam" id="PF02581">
    <property type="entry name" value="TMP-TENI"/>
    <property type="match status" value="1"/>
</dbReference>
<dbReference type="AlphaFoldDB" id="A0A5D8QAH3"/>
<comment type="caution">
    <text evidence="13">The sequence shown here is derived from an EMBL/GenBank/DDBJ whole genome shotgun (WGS) entry which is preliminary data.</text>
</comment>
<keyword evidence="5 9" id="KW-0784">Thiamine biosynthesis</keyword>
<comment type="cofactor">
    <cofactor evidence="9">
        <name>Mg(2+)</name>
        <dbReference type="ChEBI" id="CHEBI:18420"/>
    </cofactor>
    <text evidence="9">Binds 1 Mg(2+) ion per subunit.</text>
</comment>
<dbReference type="EMBL" id="VTPS01000017">
    <property type="protein sequence ID" value="TZE81134.1"/>
    <property type="molecule type" value="Genomic_DNA"/>
</dbReference>
<dbReference type="InterPro" id="IPR036206">
    <property type="entry name" value="ThiamineP_synth_sf"/>
</dbReference>
<dbReference type="HAMAP" id="MF_00097">
    <property type="entry name" value="TMP_synthase"/>
    <property type="match status" value="1"/>
</dbReference>
<dbReference type="GO" id="GO:0005737">
    <property type="term" value="C:cytoplasm"/>
    <property type="evidence" value="ECO:0007669"/>
    <property type="project" value="TreeGrafter"/>
</dbReference>
<dbReference type="InterPro" id="IPR034291">
    <property type="entry name" value="TMP_synthase"/>
</dbReference>
<keyword evidence="2 9" id="KW-0808">Transferase</keyword>
<comment type="function">
    <text evidence="9">Condenses 4-methyl-5-(beta-hydroxyethyl)thiazole monophosphate (THZ-P) and 2-methyl-4-amino-5-hydroxymethyl pyrimidine pyrophosphate (HMP-PP) to form thiamine monophosphate (TMP).</text>
</comment>
<feature type="binding site" evidence="9">
    <location>
        <position position="87"/>
    </location>
    <ligand>
        <name>Mg(2+)</name>
        <dbReference type="ChEBI" id="CHEBI:18420"/>
    </ligand>
</feature>
<feature type="domain" description="Thiamine phosphate synthase/TenI" evidence="12">
    <location>
        <begin position="5"/>
        <end position="186"/>
    </location>
</feature>
<dbReference type="SUPFAM" id="SSF51391">
    <property type="entry name" value="Thiamin phosphate synthase"/>
    <property type="match status" value="1"/>
</dbReference>
<dbReference type="Proteomes" id="UP000322976">
    <property type="component" value="Unassembled WGS sequence"/>
</dbReference>
<reference evidence="13 14" key="1">
    <citation type="submission" date="2019-08" db="EMBL/GenBank/DDBJ databases">
        <title>Calorimonas adulescens gen. nov., sp. nov., an anaerobic thermophilic bacterium from Sakhalin hot spring.</title>
        <authorList>
            <person name="Khomyakova M.A."/>
            <person name="Merkel A.Y."/>
            <person name="Novikov A."/>
            <person name="Bonch-Osmolovskaya E.A."/>
            <person name="Slobodkin A.I."/>
        </authorList>
    </citation>
    <scope>NUCLEOTIDE SEQUENCE [LARGE SCALE GENOMIC DNA]</scope>
    <source>
        <strain evidence="13 14">A05MB</strain>
    </source>
</reference>
<dbReference type="CDD" id="cd00564">
    <property type="entry name" value="TMP_TenI"/>
    <property type="match status" value="1"/>
</dbReference>
<evidence type="ECO:0000256" key="6">
    <source>
        <dbReference type="ARBA" id="ARBA00047334"/>
    </source>
</evidence>
<evidence type="ECO:0000256" key="9">
    <source>
        <dbReference type="HAMAP-Rule" id="MF_00097"/>
    </source>
</evidence>
<evidence type="ECO:0000256" key="8">
    <source>
        <dbReference type="ARBA" id="ARBA00047883"/>
    </source>
</evidence>
<evidence type="ECO:0000256" key="2">
    <source>
        <dbReference type="ARBA" id="ARBA00022679"/>
    </source>
</evidence>
<comment type="similarity">
    <text evidence="9 10">Belongs to the thiamine-phosphate synthase family.</text>
</comment>
<dbReference type="RefSeq" id="WP_149545882.1">
    <property type="nucleotide sequence ID" value="NZ_VTPS01000017.1"/>
</dbReference>
<feature type="binding site" evidence="9">
    <location>
        <begin position="35"/>
        <end position="39"/>
    </location>
    <ligand>
        <name>4-amino-2-methyl-5-(diphosphooxymethyl)pyrimidine</name>
        <dbReference type="ChEBI" id="CHEBI:57841"/>
    </ligand>
</feature>
<gene>
    <name evidence="9" type="primary">thiE</name>
    <name evidence="13" type="ORF">FWJ32_10345</name>
</gene>
<dbReference type="FunFam" id="3.20.20.70:FF:000096">
    <property type="entry name" value="Thiamine-phosphate synthase"/>
    <property type="match status" value="1"/>
</dbReference>
<evidence type="ECO:0000256" key="11">
    <source>
        <dbReference type="RuleBase" id="RU004253"/>
    </source>
</evidence>
<feature type="binding site" evidence="9">
    <location>
        <position position="68"/>
    </location>
    <ligand>
        <name>Mg(2+)</name>
        <dbReference type="ChEBI" id="CHEBI:18420"/>
    </ligand>
</feature>
<dbReference type="GO" id="GO:0004789">
    <property type="term" value="F:thiamine-phosphate diphosphorylase activity"/>
    <property type="evidence" value="ECO:0007669"/>
    <property type="project" value="UniProtKB-UniRule"/>
</dbReference>
<dbReference type="GO" id="GO:0000287">
    <property type="term" value="F:magnesium ion binding"/>
    <property type="evidence" value="ECO:0007669"/>
    <property type="project" value="UniProtKB-UniRule"/>
</dbReference>
<sequence length="213" mass="22947">MDLRLYAVTDRSYLNGITLVEAVEMAIKGGATIIQLREKNIGGREFYGLALKVKEVTGLYNIPLIINDRVDVALAVDADGVHVGQEDLPADVVRRMIGPGKILGVSAKTVEEGIKAQRDGADYLGVGAVYSTLTKPESDAIGLERVKMIKEAVDIPVVAIGGITLENAYEVMVKTGVDGLSTVSAVFSGDIEKNARLLIKEIERAFKDRNQSM</sequence>
<feature type="binding site" evidence="9">
    <location>
        <position position="162"/>
    </location>
    <ligand>
        <name>2-[(2R,5Z)-2-carboxy-4-methylthiazol-5(2H)-ylidene]ethyl phosphate</name>
        <dbReference type="ChEBI" id="CHEBI:62899"/>
    </ligand>
</feature>
<evidence type="ECO:0000256" key="10">
    <source>
        <dbReference type="RuleBase" id="RU003826"/>
    </source>
</evidence>
<comment type="catalytic activity">
    <reaction evidence="8 9 10">
        <text>2-[(2R,5Z)-2-carboxy-4-methylthiazol-5(2H)-ylidene]ethyl phosphate + 4-amino-2-methyl-5-(diphosphooxymethyl)pyrimidine + 2 H(+) = thiamine phosphate + CO2 + diphosphate</text>
        <dbReference type="Rhea" id="RHEA:47844"/>
        <dbReference type="ChEBI" id="CHEBI:15378"/>
        <dbReference type="ChEBI" id="CHEBI:16526"/>
        <dbReference type="ChEBI" id="CHEBI:33019"/>
        <dbReference type="ChEBI" id="CHEBI:37575"/>
        <dbReference type="ChEBI" id="CHEBI:57841"/>
        <dbReference type="ChEBI" id="CHEBI:62899"/>
        <dbReference type="EC" id="2.5.1.3"/>
    </reaction>
</comment>
<name>A0A5D8QAH3_9THEO</name>
<organism evidence="13 14">
    <name type="scientific">Calorimonas adulescens</name>
    <dbReference type="NCBI Taxonomy" id="2606906"/>
    <lineage>
        <taxon>Bacteria</taxon>
        <taxon>Bacillati</taxon>
        <taxon>Bacillota</taxon>
        <taxon>Clostridia</taxon>
        <taxon>Thermoanaerobacterales</taxon>
        <taxon>Thermoanaerobacteraceae</taxon>
        <taxon>Calorimonas</taxon>
    </lineage>
</organism>
<dbReference type="NCBIfam" id="TIGR00693">
    <property type="entry name" value="thiE"/>
    <property type="match status" value="1"/>
</dbReference>
<dbReference type="GO" id="GO:0009228">
    <property type="term" value="P:thiamine biosynthetic process"/>
    <property type="evidence" value="ECO:0007669"/>
    <property type="project" value="UniProtKB-KW"/>
</dbReference>
<evidence type="ECO:0000259" key="12">
    <source>
        <dbReference type="Pfam" id="PF02581"/>
    </source>
</evidence>
<evidence type="ECO:0000256" key="4">
    <source>
        <dbReference type="ARBA" id="ARBA00022842"/>
    </source>
</evidence>
<dbReference type="PANTHER" id="PTHR20857:SF15">
    <property type="entry name" value="THIAMINE-PHOSPHATE SYNTHASE"/>
    <property type="match status" value="1"/>
</dbReference>
<keyword evidence="3 9" id="KW-0479">Metal-binding</keyword>
<keyword evidence="14" id="KW-1185">Reference proteome</keyword>
<evidence type="ECO:0000313" key="14">
    <source>
        <dbReference type="Proteomes" id="UP000322976"/>
    </source>
</evidence>
<protein>
    <recommendedName>
        <fullName evidence="9">Thiamine-phosphate synthase</fullName>
        <shortName evidence="9">TP synthase</shortName>
        <shortName evidence="9">TPS</shortName>
        <ecNumber evidence="9">2.5.1.3</ecNumber>
    </recommendedName>
    <alternativeName>
        <fullName evidence="9">Thiamine-phosphate pyrophosphorylase</fullName>
        <shortName evidence="9">TMP pyrophosphorylase</shortName>
        <shortName evidence="9">TMP-PPase</shortName>
    </alternativeName>
</protein>
<feature type="binding site" evidence="9">
    <location>
        <position position="106"/>
    </location>
    <ligand>
        <name>4-amino-2-methyl-5-(diphosphooxymethyl)pyrimidine</name>
        <dbReference type="ChEBI" id="CHEBI:57841"/>
    </ligand>
</feature>
<comment type="catalytic activity">
    <reaction evidence="6 9 10">
        <text>4-methyl-5-(2-phosphooxyethyl)-thiazole + 4-amino-2-methyl-5-(diphosphooxymethyl)pyrimidine + H(+) = thiamine phosphate + diphosphate</text>
        <dbReference type="Rhea" id="RHEA:22328"/>
        <dbReference type="ChEBI" id="CHEBI:15378"/>
        <dbReference type="ChEBI" id="CHEBI:33019"/>
        <dbReference type="ChEBI" id="CHEBI:37575"/>
        <dbReference type="ChEBI" id="CHEBI:57841"/>
        <dbReference type="ChEBI" id="CHEBI:58296"/>
        <dbReference type="EC" id="2.5.1.3"/>
    </reaction>
</comment>
<evidence type="ECO:0000256" key="5">
    <source>
        <dbReference type="ARBA" id="ARBA00022977"/>
    </source>
</evidence>
<comment type="catalytic activity">
    <reaction evidence="7 9 10">
        <text>2-(2-carboxy-4-methylthiazol-5-yl)ethyl phosphate + 4-amino-2-methyl-5-(diphosphooxymethyl)pyrimidine + 2 H(+) = thiamine phosphate + CO2 + diphosphate</text>
        <dbReference type="Rhea" id="RHEA:47848"/>
        <dbReference type="ChEBI" id="CHEBI:15378"/>
        <dbReference type="ChEBI" id="CHEBI:16526"/>
        <dbReference type="ChEBI" id="CHEBI:33019"/>
        <dbReference type="ChEBI" id="CHEBI:37575"/>
        <dbReference type="ChEBI" id="CHEBI:57841"/>
        <dbReference type="ChEBI" id="CHEBI:62890"/>
        <dbReference type="EC" id="2.5.1.3"/>
    </reaction>
</comment>
<evidence type="ECO:0000313" key="13">
    <source>
        <dbReference type="EMBL" id="TZE81134.1"/>
    </source>
</evidence>
<dbReference type="InterPro" id="IPR013785">
    <property type="entry name" value="Aldolase_TIM"/>
</dbReference>
<evidence type="ECO:0000256" key="1">
    <source>
        <dbReference type="ARBA" id="ARBA00005165"/>
    </source>
</evidence>
<comment type="pathway">
    <text evidence="1 9 11">Cofactor biosynthesis; thiamine diphosphate biosynthesis; thiamine phosphate from 4-amino-2-methyl-5-diphosphomethylpyrimidine and 4-methyl-5-(2-phosphoethyl)-thiazole: step 1/1.</text>
</comment>
<dbReference type="InterPro" id="IPR022998">
    <property type="entry name" value="ThiamineP_synth_TenI"/>
</dbReference>
<feature type="binding site" evidence="9">
    <location>
        <begin position="132"/>
        <end position="134"/>
    </location>
    <ligand>
        <name>2-[(2R,5Z)-2-carboxy-4-methylthiazol-5(2H)-ylidene]ethyl phosphate</name>
        <dbReference type="ChEBI" id="CHEBI:62899"/>
    </ligand>
</feature>
<proteinExistence type="inferred from homology"/>